<dbReference type="GO" id="GO:0003723">
    <property type="term" value="F:RNA binding"/>
    <property type="evidence" value="ECO:0007669"/>
    <property type="project" value="UniProtKB-KW"/>
</dbReference>
<keyword evidence="10" id="KW-0943">RNA-mediated gene silencing</keyword>
<evidence type="ECO:0000256" key="10">
    <source>
        <dbReference type="ARBA" id="ARBA00023158"/>
    </source>
</evidence>
<dbReference type="InterPro" id="IPR026610">
    <property type="entry name" value="Hen1"/>
</dbReference>
<keyword evidence="5 15" id="KW-0808">Transferase</keyword>
<sequence length="464" mass="52389">MLLTITTTHFPASDLSYLLHKRPDRVQEFSLSFGTAHVFYPECNEYRCTAALLLDIDPIGLVRNRRSSGEGGLMDQYVNDRPFVASSFLSVAISKVLGSALSGKSADRADLVETAIPLSASLSVVRARGGETMIRGLLEPLGYTVSVEALPLDSAADSMNTPYYSLTISGTTRLKDLLNHLYVLVPVLDNDKHYWVGEEEIEKLIRHGEGWLAGHPLHEQITRRYLKHKRSLAGKALSRILEDTPEVDQHESTSTEDIIEAPLRLNDQRMQTVLETAITTEARSVVDLGCGEGRLLFHLIKQKQFDRITGMDVSLRTLDIAADRLKLDRLPPSQRSRIQLVHGSLTYRDRRLLGYDLATVIEVIEHMDVDRLDSFERLLFGYLRPRSVIVTTPNAEYNVLFPHLPPGRMRHSDHRFEWDRATFTRWCEGLSASYGYQYLISGIGETDERYGAPTQMALFQMVQS</sequence>
<evidence type="ECO:0000256" key="3">
    <source>
        <dbReference type="ARBA" id="ARBA00021330"/>
    </source>
</evidence>
<dbReference type="EC" id="2.1.1.386" evidence="11"/>
<dbReference type="InterPro" id="IPR038546">
    <property type="entry name" value="Hen1_N_sf"/>
</dbReference>
<proteinExistence type="inferred from homology"/>
<evidence type="ECO:0000256" key="7">
    <source>
        <dbReference type="ARBA" id="ARBA00022723"/>
    </source>
</evidence>
<dbReference type="Pfam" id="PF12623">
    <property type="entry name" value="Hen1_L"/>
    <property type="match status" value="1"/>
</dbReference>
<dbReference type="GO" id="GO:0001510">
    <property type="term" value="P:RNA methylation"/>
    <property type="evidence" value="ECO:0007669"/>
    <property type="project" value="InterPro"/>
</dbReference>
<dbReference type="GO" id="GO:0030422">
    <property type="term" value="P:siRNA processing"/>
    <property type="evidence" value="ECO:0007669"/>
    <property type="project" value="TreeGrafter"/>
</dbReference>
<keyword evidence="4 15" id="KW-0489">Methyltransferase</keyword>
<dbReference type="GO" id="GO:0005737">
    <property type="term" value="C:cytoplasm"/>
    <property type="evidence" value="ECO:0007669"/>
    <property type="project" value="TreeGrafter"/>
</dbReference>
<comment type="catalytic activity">
    <reaction evidence="12">
        <text>small RNA 3'-end nucleotide + S-adenosyl-L-methionine = small RNA 3'-end 2'-O-methylnucleotide + S-adenosyl-L-homocysteine + H(+)</text>
        <dbReference type="Rhea" id="RHEA:37887"/>
        <dbReference type="Rhea" id="RHEA-COMP:10415"/>
        <dbReference type="Rhea" id="RHEA-COMP:10416"/>
        <dbReference type="ChEBI" id="CHEBI:15378"/>
        <dbReference type="ChEBI" id="CHEBI:57856"/>
        <dbReference type="ChEBI" id="CHEBI:59789"/>
        <dbReference type="ChEBI" id="CHEBI:74896"/>
        <dbReference type="ChEBI" id="CHEBI:74898"/>
        <dbReference type="EC" id="2.1.1.386"/>
    </reaction>
</comment>
<keyword evidence="8" id="KW-0460">Magnesium</keyword>
<dbReference type="EMBL" id="WBUI01000016">
    <property type="protein sequence ID" value="KAB2930964.1"/>
    <property type="molecule type" value="Genomic_DNA"/>
</dbReference>
<feature type="domain" description="Methyltransferase type 12" evidence="13">
    <location>
        <begin position="286"/>
        <end position="386"/>
    </location>
</feature>
<keyword evidence="9" id="KW-0694">RNA-binding</keyword>
<reference evidence="15 16" key="1">
    <citation type="submission" date="2019-10" db="EMBL/GenBank/DDBJ databases">
        <title>Extracellular Electron Transfer in a Candidatus Methanoperedens spp. Enrichment Culture.</title>
        <authorList>
            <person name="Berger S."/>
            <person name="Rangel Shaw D."/>
            <person name="Berben T."/>
            <person name="In 'T Zandt M."/>
            <person name="Frank J."/>
            <person name="Reimann J."/>
            <person name="Jetten M.S.M."/>
            <person name="Welte C.U."/>
        </authorList>
    </citation>
    <scope>NUCLEOTIDE SEQUENCE [LARGE SCALE GENOMIC DNA]</scope>
    <source>
        <strain evidence="15">SB12</strain>
    </source>
</reference>
<evidence type="ECO:0000259" key="13">
    <source>
        <dbReference type="Pfam" id="PF08242"/>
    </source>
</evidence>
<evidence type="ECO:0000256" key="8">
    <source>
        <dbReference type="ARBA" id="ARBA00022842"/>
    </source>
</evidence>
<evidence type="ECO:0000256" key="11">
    <source>
        <dbReference type="ARBA" id="ARBA00035025"/>
    </source>
</evidence>
<dbReference type="Pfam" id="PF08242">
    <property type="entry name" value="Methyltransf_12"/>
    <property type="match status" value="1"/>
</dbReference>
<evidence type="ECO:0000256" key="4">
    <source>
        <dbReference type="ARBA" id="ARBA00022603"/>
    </source>
</evidence>
<accession>A0A833GZY0</accession>
<feature type="domain" description="Hen1 N-terminal" evidence="14">
    <location>
        <begin position="1"/>
        <end position="240"/>
    </location>
</feature>
<dbReference type="Gene3D" id="3.40.50.150">
    <property type="entry name" value="Vaccinia Virus protein VP39"/>
    <property type="match status" value="1"/>
</dbReference>
<dbReference type="SUPFAM" id="SSF53335">
    <property type="entry name" value="S-adenosyl-L-methionine-dependent methyltransferases"/>
    <property type="match status" value="1"/>
</dbReference>
<evidence type="ECO:0000256" key="1">
    <source>
        <dbReference type="ARBA" id="ARBA00001946"/>
    </source>
</evidence>
<dbReference type="AlphaFoldDB" id="A0A833GZY0"/>
<evidence type="ECO:0000256" key="2">
    <source>
        <dbReference type="ARBA" id="ARBA00009026"/>
    </source>
</evidence>
<dbReference type="PANTHER" id="PTHR21404">
    <property type="entry name" value="HEN1"/>
    <property type="match status" value="1"/>
</dbReference>
<keyword evidence="7" id="KW-0479">Metal-binding</keyword>
<protein>
    <recommendedName>
        <fullName evidence="3">Small RNA 2'-O-methyltransferase</fullName>
        <ecNumber evidence="11">2.1.1.386</ecNumber>
    </recommendedName>
</protein>
<evidence type="ECO:0000259" key="14">
    <source>
        <dbReference type="Pfam" id="PF12623"/>
    </source>
</evidence>
<gene>
    <name evidence="15" type="ORF">F9K24_14825</name>
</gene>
<keyword evidence="6" id="KW-0949">S-adenosyl-L-methionine</keyword>
<dbReference type="Proteomes" id="UP000460298">
    <property type="component" value="Unassembled WGS sequence"/>
</dbReference>
<dbReference type="InterPro" id="IPR024026">
    <property type="entry name" value="3'-RNA_MeTfrase_Hen1_bac"/>
</dbReference>
<evidence type="ECO:0000256" key="5">
    <source>
        <dbReference type="ARBA" id="ARBA00022679"/>
    </source>
</evidence>
<organism evidence="15 16">
    <name type="scientific">Leptonema illini</name>
    <dbReference type="NCBI Taxonomy" id="183"/>
    <lineage>
        <taxon>Bacteria</taxon>
        <taxon>Pseudomonadati</taxon>
        <taxon>Spirochaetota</taxon>
        <taxon>Spirochaetia</taxon>
        <taxon>Leptospirales</taxon>
        <taxon>Leptospiraceae</taxon>
        <taxon>Leptonema</taxon>
    </lineage>
</organism>
<evidence type="ECO:0000256" key="9">
    <source>
        <dbReference type="ARBA" id="ARBA00022884"/>
    </source>
</evidence>
<dbReference type="CDD" id="cd02440">
    <property type="entry name" value="AdoMet_MTases"/>
    <property type="match status" value="1"/>
</dbReference>
<dbReference type="Gene3D" id="3.30.1610.20">
    <property type="entry name" value="Hen1, N-terminal domain"/>
    <property type="match status" value="1"/>
</dbReference>
<dbReference type="PANTHER" id="PTHR21404:SF3">
    <property type="entry name" value="SMALL RNA 2'-O-METHYLTRANSFERASE"/>
    <property type="match status" value="1"/>
</dbReference>
<dbReference type="InterPro" id="IPR029063">
    <property type="entry name" value="SAM-dependent_MTases_sf"/>
</dbReference>
<evidence type="ECO:0000256" key="12">
    <source>
        <dbReference type="ARBA" id="ARBA00048418"/>
    </source>
</evidence>
<comment type="cofactor">
    <cofactor evidence="1">
        <name>Mg(2+)</name>
        <dbReference type="ChEBI" id="CHEBI:18420"/>
    </cofactor>
</comment>
<dbReference type="InterPro" id="IPR024740">
    <property type="entry name" value="Hen1_N"/>
</dbReference>
<comment type="similarity">
    <text evidence="2">Belongs to the methyltransferase superfamily. HEN1 family.</text>
</comment>
<dbReference type="NCBIfam" id="TIGR04074">
    <property type="entry name" value="bacter_Hen1"/>
    <property type="match status" value="1"/>
</dbReference>
<evidence type="ECO:0000256" key="6">
    <source>
        <dbReference type="ARBA" id="ARBA00022691"/>
    </source>
</evidence>
<name>A0A833GZY0_9LEPT</name>
<dbReference type="GO" id="GO:0046872">
    <property type="term" value="F:metal ion binding"/>
    <property type="evidence" value="ECO:0007669"/>
    <property type="project" value="UniProtKB-KW"/>
</dbReference>
<evidence type="ECO:0000313" key="16">
    <source>
        <dbReference type="Proteomes" id="UP000460298"/>
    </source>
</evidence>
<comment type="caution">
    <text evidence="15">The sequence shown here is derived from an EMBL/GenBank/DDBJ whole genome shotgun (WGS) entry which is preliminary data.</text>
</comment>
<dbReference type="InterPro" id="IPR013217">
    <property type="entry name" value="Methyltransf_12"/>
</dbReference>
<evidence type="ECO:0000313" key="15">
    <source>
        <dbReference type="EMBL" id="KAB2930964.1"/>
    </source>
</evidence>
<dbReference type="GO" id="GO:0090486">
    <property type="term" value="F:small RNA 2'-O-methyltransferase activity"/>
    <property type="evidence" value="ECO:0007669"/>
    <property type="project" value="UniProtKB-EC"/>
</dbReference>